<evidence type="ECO:0008006" key="4">
    <source>
        <dbReference type="Google" id="ProtNLM"/>
    </source>
</evidence>
<proteinExistence type="predicted"/>
<feature type="signal peptide" evidence="1">
    <location>
        <begin position="1"/>
        <end position="20"/>
    </location>
</feature>
<dbReference type="KEGG" id="kge:TQ33_0509"/>
<dbReference type="Proteomes" id="UP000034071">
    <property type="component" value="Chromosome"/>
</dbReference>
<keyword evidence="1" id="KW-0732">Signal</keyword>
<dbReference type="PATRIC" id="fig|914150.5.peg.515"/>
<dbReference type="OrthoDB" id="5769598at2"/>
<gene>
    <name evidence="2" type="ORF">TQ33_0509</name>
</gene>
<sequence length="170" mass="18312">MNTLKTFKYLAIVSSALALAACSDDDDGAPDMNQAPVASKLSIMTETDTPVMDELQAEDPDGDALSFVIINDPQSGTVELSNDGSFTYTPDSEFTGADVFTFIATDGQSNSATTEVDITVNVKQEVFSSYSREAYQKQPGDEPSGVNGREFIFDVTTTDTYQDLVQDGEQ</sequence>
<evidence type="ECO:0000313" key="2">
    <source>
        <dbReference type="EMBL" id="AKE51492.1"/>
    </source>
</evidence>
<dbReference type="Gene3D" id="2.60.40.2810">
    <property type="match status" value="1"/>
</dbReference>
<organism evidence="2 3">
    <name type="scientific">Kangiella geojedonensis</name>
    <dbReference type="NCBI Taxonomy" id="914150"/>
    <lineage>
        <taxon>Bacteria</taxon>
        <taxon>Pseudomonadati</taxon>
        <taxon>Pseudomonadota</taxon>
        <taxon>Gammaproteobacteria</taxon>
        <taxon>Kangiellales</taxon>
        <taxon>Kangiellaceae</taxon>
        <taxon>Kangiella</taxon>
    </lineage>
</organism>
<name>A0A0F6TQ39_9GAMM</name>
<accession>A0A0F6TQ39</accession>
<dbReference type="PROSITE" id="PS51257">
    <property type="entry name" value="PROKAR_LIPOPROTEIN"/>
    <property type="match status" value="1"/>
</dbReference>
<reference evidence="2 3" key="1">
    <citation type="submission" date="2015-02" db="EMBL/GenBank/DDBJ databases">
        <title>Complete genome sequence of Kangiella geojedonensis strain YCS-5T.</title>
        <authorList>
            <person name="Kim K.M."/>
        </authorList>
    </citation>
    <scope>NUCLEOTIDE SEQUENCE [LARGE SCALE GENOMIC DNA]</scope>
    <source>
        <strain evidence="2 3">YCS-5</strain>
    </source>
</reference>
<evidence type="ECO:0000313" key="3">
    <source>
        <dbReference type="Proteomes" id="UP000034071"/>
    </source>
</evidence>
<keyword evidence="3" id="KW-1185">Reference proteome</keyword>
<feature type="chain" id="PRO_5002510388" description="Cadherin domain-containing protein" evidence="1">
    <location>
        <begin position="21"/>
        <end position="170"/>
    </location>
</feature>
<dbReference type="Pfam" id="PF17963">
    <property type="entry name" value="Big_9"/>
    <property type="match status" value="1"/>
</dbReference>
<dbReference type="AlphaFoldDB" id="A0A0F6TQ39"/>
<protein>
    <recommendedName>
        <fullName evidence="4">Cadherin domain-containing protein</fullName>
    </recommendedName>
</protein>
<dbReference type="RefSeq" id="WP_046560678.1">
    <property type="nucleotide sequence ID" value="NZ_CP010975.1"/>
</dbReference>
<dbReference type="HOGENOM" id="CLU_1438316_0_0_6"/>
<evidence type="ECO:0000256" key="1">
    <source>
        <dbReference type="SAM" id="SignalP"/>
    </source>
</evidence>
<dbReference type="EMBL" id="CP010975">
    <property type="protein sequence ID" value="AKE51492.1"/>
    <property type="molecule type" value="Genomic_DNA"/>
</dbReference>
<dbReference type="STRING" id="914150.TQ33_0509"/>